<protein>
    <recommendedName>
        <fullName evidence="4">Integral membrane protein</fullName>
    </recommendedName>
</protein>
<reference evidence="3" key="1">
    <citation type="journal article" date="2019" name="Int. J. Syst. Evol. Microbiol.">
        <title>The Global Catalogue of Microorganisms (GCM) 10K type strain sequencing project: providing services to taxonomists for standard genome sequencing and annotation.</title>
        <authorList>
            <consortium name="The Broad Institute Genomics Platform"/>
            <consortium name="The Broad Institute Genome Sequencing Center for Infectious Disease"/>
            <person name="Wu L."/>
            <person name="Ma J."/>
        </authorList>
    </citation>
    <scope>NUCLEOTIDE SEQUENCE [LARGE SCALE GENOMIC DNA]</scope>
    <source>
        <strain evidence="3">JCM 17695</strain>
    </source>
</reference>
<dbReference type="Proteomes" id="UP001596512">
    <property type="component" value="Unassembled WGS sequence"/>
</dbReference>
<feature type="transmembrane region" description="Helical" evidence="1">
    <location>
        <begin position="125"/>
        <end position="145"/>
    </location>
</feature>
<evidence type="ECO:0000313" key="2">
    <source>
        <dbReference type="EMBL" id="MFC7614940.1"/>
    </source>
</evidence>
<dbReference type="EMBL" id="JBHTEY010000004">
    <property type="protein sequence ID" value="MFC7614940.1"/>
    <property type="molecule type" value="Genomic_DNA"/>
</dbReference>
<organism evidence="2 3">
    <name type="scientific">Actinokineospora soli</name>
    <dbReference type="NCBI Taxonomy" id="1048753"/>
    <lineage>
        <taxon>Bacteria</taxon>
        <taxon>Bacillati</taxon>
        <taxon>Actinomycetota</taxon>
        <taxon>Actinomycetes</taxon>
        <taxon>Pseudonocardiales</taxon>
        <taxon>Pseudonocardiaceae</taxon>
        <taxon>Actinokineospora</taxon>
    </lineage>
</organism>
<evidence type="ECO:0000256" key="1">
    <source>
        <dbReference type="SAM" id="Phobius"/>
    </source>
</evidence>
<sequence>MDGAGALTAIAVLLTSSTVTVLGLSQLPGPVRATDAGTAFLAVMLLAIGLGFLGRVGVLATAGIVAALQLLFWWFAPWSARAYADAVGLVVRDYIDGVPVTPALVPFCLLPVAGLIALLHRVPVVAGGLAGLVITLCAPLQRMWLYDAPSPR</sequence>
<proteinExistence type="predicted"/>
<evidence type="ECO:0000313" key="3">
    <source>
        <dbReference type="Proteomes" id="UP001596512"/>
    </source>
</evidence>
<keyword evidence="1" id="KW-1133">Transmembrane helix</keyword>
<feature type="transmembrane region" description="Helical" evidence="1">
    <location>
        <begin position="97"/>
        <end position="119"/>
    </location>
</feature>
<keyword evidence="1" id="KW-0812">Transmembrane</keyword>
<keyword evidence="3" id="KW-1185">Reference proteome</keyword>
<comment type="caution">
    <text evidence="2">The sequence shown here is derived from an EMBL/GenBank/DDBJ whole genome shotgun (WGS) entry which is preliminary data.</text>
</comment>
<evidence type="ECO:0008006" key="4">
    <source>
        <dbReference type="Google" id="ProtNLM"/>
    </source>
</evidence>
<gene>
    <name evidence="2" type="ORF">ACFQV2_16875</name>
</gene>
<name>A0ABW2TMF3_9PSEU</name>
<keyword evidence="1" id="KW-0472">Membrane</keyword>
<feature type="transmembrane region" description="Helical" evidence="1">
    <location>
        <begin position="43"/>
        <end position="76"/>
    </location>
</feature>
<accession>A0ABW2TMF3</accession>